<dbReference type="RefSeq" id="WP_063363892.1">
    <property type="nucleotide sequence ID" value="NZ_AUXZ01000128.1"/>
</dbReference>
<protein>
    <submittedName>
        <fullName evidence="1">Uncharacterized protein</fullName>
    </submittedName>
</protein>
<dbReference type="OrthoDB" id="6314309at2"/>
<evidence type="ECO:0000313" key="2">
    <source>
        <dbReference type="Proteomes" id="UP000076503"/>
    </source>
</evidence>
<organism evidence="1 2">
    <name type="scientific">Pseudoalteromonas luteoviolacea H33</name>
    <dbReference type="NCBI Taxonomy" id="1365251"/>
    <lineage>
        <taxon>Bacteria</taxon>
        <taxon>Pseudomonadati</taxon>
        <taxon>Pseudomonadota</taxon>
        <taxon>Gammaproteobacteria</taxon>
        <taxon>Alteromonadales</taxon>
        <taxon>Pseudoalteromonadaceae</taxon>
        <taxon>Pseudoalteromonas</taxon>
    </lineage>
</organism>
<name>A0A167ANY8_9GAMM</name>
<gene>
    <name evidence="1" type="ORF">N476_25315</name>
</gene>
<dbReference type="Proteomes" id="UP000076503">
    <property type="component" value="Unassembled WGS sequence"/>
</dbReference>
<sequence>MNDVINELNLELQNSDEIPHSGSIFDFSATFDLNTEQTDIKFDTPTSEKDREINYAKTPFDVELSEDQSQYGLSVDFLYKLDANTVENYFIRGANIKLLKNVEILSTNIFNSKTPEPKKSVLKLTIIVPKDLPIEEKTELKFDILLSRRKQNSNDNIEADATNLFIDPILIIGRPIPPR</sequence>
<dbReference type="EMBL" id="AUXZ01000128">
    <property type="protein sequence ID" value="KZN45625.1"/>
    <property type="molecule type" value="Genomic_DNA"/>
</dbReference>
<reference evidence="1 2" key="1">
    <citation type="submission" date="2013-07" db="EMBL/GenBank/DDBJ databases">
        <title>Comparative Genomic and Metabolomic Analysis of Twelve Strains of Pseudoalteromonas luteoviolacea.</title>
        <authorList>
            <person name="Vynne N.G."/>
            <person name="Mansson M."/>
            <person name="Gram L."/>
        </authorList>
    </citation>
    <scope>NUCLEOTIDE SEQUENCE [LARGE SCALE GENOMIC DNA]</scope>
    <source>
        <strain evidence="1 2">H33</strain>
    </source>
</reference>
<proteinExistence type="predicted"/>
<accession>A0A167ANY8</accession>
<evidence type="ECO:0000313" key="1">
    <source>
        <dbReference type="EMBL" id="KZN45625.1"/>
    </source>
</evidence>
<dbReference type="AlphaFoldDB" id="A0A167ANY8"/>
<comment type="caution">
    <text evidence="1">The sequence shown here is derived from an EMBL/GenBank/DDBJ whole genome shotgun (WGS) entry which is preliminary data.</text>
</comment>